<keyword evidence="1" id="KW-0472">Membrane</keyword>
<name>A0A0R1PKA5_9LACO</name>
<feature type="transmembrane region" description="Helical" evidence="1">
    <location>
        <begin position="84"/>
        <end position="105"/>
    </location>
</feature>
<protein>
    <submittedName>
        <fullName evidence="2">Teichoic acid polysaccharide export protein</fullName>
    </submittedName>
</protein>
<proteinExistence type="predicted"/>
<feature type="transmembrane region" description="Helical" evidence="1">
    <location>
        <begin position="256"/>
        <end position="276"/>
    </location>
</feature>
<feature type="transmembrane region" description="Helical" evidence="1">
    <location>
        <begin position="209"/>
        <end position="227"/>
    </location>
</feature>
<organism evidence="2 3">
    <name type="scientific">Companilactobacillus paralimentarius DSM 13238 = JCM 10415</name>
    <dbReference type="NCBI Taxonomy" id="1122151"/>
    <lineage>
        <taxon>Bacteria</taxon>
        <taxon>Bacillati</taxon>
        <taxon>Bacillota</taxon>
        <taxon>Bacilli</taxon>
        <taxon>Lactobacillales</taxon>
        <taxon>Lactobacillaceae</taxon>
        <taxon>Companilactobacillus</taxon>
    </lineage>
</organism>
<evidence type="ECO:0000313" key="3">
    <source>
        <dbReference type="Proteomes" id="UP000051908"/>
    </source>
</evidence>
<gene>
    <name evidence="2" type="ORF">FD33_GL002367</name>
</gene>
<keyword evidence="3" id="KW-1185">Reference proteome</keyword>
<keyword evidence="1" id="KW-0812">Transmembrane</keyword>
<accession>A0A0R1PKA5</accession>
<dbReference type="EMBL" id="AZES01000004">
    <property type="protein sequence ID" value="KRL32593.1"/>
    <property type="molecule type" value="Genomic_DNA"/>
</dbReference>
<dbReference type="PATRIC" id="fig|1122151.5.peg.2445"/>
<feature type="transmembrane region" description="Helical" evidence="1">
    <location>
        <begin position="383"/>
        <end position="402"/>
    </location>
</feature>
<keyword evidence="1" id="KW-1133">Transmembrane helix</keyword>
<feature type="transmembrane region" description="Helical" evidence="1">
    <location>
        <begin position="14"/>
        <end position="34"/>
    </location>
</feature>
<feature type="transmembrane region" description="Helical" evidence="1">
    <location>
        <begin position="112"/>
        <end position="132"/>
    </location>
</feature>
<comment type="caution">
    <text evidence="2">The sequence shown here is derived from an EMBL/GenBank/DDBJ whole genome shotgun (WGS) entry which is preliminary data.</text>
</comment>
<dbReference type="OrthoDB" id="1821221at2"/>
<feature type="transmembrane region" description="Helical" evidence="1">
    <location>
        <begin position="328"/>
        <end position="350"/>
    </location>
</feature>
<feature type="transmembrane region" description="Helical" evidence="1">
    <location>
        <begin position="187"/>
        <end position="202"/>
    </location>
</feature>
<reference evidence="2 3" key="1">
    <citation type="journal article" date="2015" name="Genome Announc.">
        <title>Expanding the biotechnology potential of lactobacilli through comparative genomics of 213 strains and associated genera.</title>
        <authorList>
            <person name="Sun Z."/>
            <person name="Harris H.M."/>
            <person name="McCann A."/>
            <person name="Guo C."/>
            <person name="Argimon S."/>
            <person name="Zhang W."/>
            <person name="Yang X."/>
            <person name="Jeffery I.B."/>
            <person name="Cooney J.C."/>
            <person name="Kagawa T.F."/>
            <person name="Liu W."/>
            <person name="Song Y."/>
            <person name="Salvetti E."/>
            <person name="Wrobel A."/>
            <person name="Rasinkangas P."/>
            <person name="Parkhill J."/>
            <person name="Rea M.C."/>
            <person name="O'Sullivan O."/>
            <person name="Ritari J."/>
            <person name="Douillard F.P."/>
            <person name="Paul Ross R."/>
            <person name="Yang R."/>
            <person name="Briner A.E."/>
            <person name="Felis G.E."/>
            <person name="de Vos W.M."/>
            <person name="Barrangou R."/>
            <person name="Klaenhammer T.R."/>
            <person name="Caufield P.W."/>
            <person name="Cui Y."/>
            <person name="Zhang H."/>
            <person name="O'Toole P.W."/>
        </authorList>
    </citation>
    <scope>NUCLEOTIDE SEQUENCE [LARGE SCALE GENOMIC DNA]</scope>
    <source>
        <strain evidence="2 3">DSM 13238</strain>
    </source>
</reference>
<feature type="transmembrane region" description="Helical" evidence="1">
    <location>
        <begin position="288"/>
        <end position="308"/>
    </location>
</feature>
<feature type="transmembrane region" description="Helical" evidence="1">
    <location>
        <begin position="409"/>
        <end position="426"/>
    </location>
</feature>
<dbReference type="AlphaFoldDB" id="A0A0R1PKA5"/>
<dbReference type="Proteomes" id="UP000051908">
    <property type="component" value="Unassembled WGS sequence"/>
</dbReference>
<sequence>MSKKTSGNSTLKKIFTIIMFGVSFIYFCAFRFLVIPSGDDYFWLGKMGKYLMNHMFYGPQATYGGSSNGRYLGNLLEIVTMHKLPVAILAYGIFWTLLLWCIWYLSKKTITSLLLSFLFIFTMQDAFINNILGWNAGFVNYVPPVVMGLIYIIVVNKGVAKKFVPIVSILLLLLGLAGGLFNEVWNITQLALGLLVLGYSYWKKDLKSYHITYFLGTIGSALIMFTHKGYHEASTYRKTSYTLSTIWDTYSKVTHFWLITFNLILLIAILLAIFVLAIKTKISSENKLAVSIFSVIFLIYYIIINNFFRNNFHLNPMYGYKTVRASIAVPESLVSIALMIFIGYCIWVFFKNDPKMWLYYLLTGVIAGQLLFVSSPVNSRGYFLSYVLMYLIGMKFVLSALNELRIKNYLINLILLATLIVCGYTYQSMMYANYHANLIRVSDPDYYNGKKELTKHVPYVKFVWFNDLMNQQNAPYWKNHIDTYKHILK</sequence>
<feature type="transmembrane region" description="Helical" evidence="1">
    <location>
        <begin position="163"/>
        <end position="181"/>
    </location>
</feature>
<feature type="transmembrane region" description="Helical" evidence="1">
    <location>
        <begin position="357"/>
        <end position="377"/>
    </location>
</feature>
<evidence type="ECO:0000313" key="2">
    <source>
        <dbReference type="EMBL" id="KRL32593.1"/>
    </source>
</evidence>
<feature type="transmembrane region" description="Helical" evidence="1">
    <location>
        <begin position="138"/>
        <end position="156"/>
    </location>
</feature>
<evidence type="ECO:0000256" key="1">
    <source>
        <dbReference type="SAM" id="Phobius"/>
    </source>
</evidence>